<protein>
    <submittedName>
        <fullName evidence="1">Uncharacterized protein</fullName>
    </submittedName>
</protein>
<proteinExistence type="predicted"/>
<organism evidence="1 2">
    <name type="scientific">Caerostris extrusa</name>
    <name type="common">Bark spider</name>
    <name type="synonym">Caerostris bankana</name>
    <dbReference type="NCBI Taxonomy" id="172846"/>
    <lineage>
        <taxon>Eukaryota</taxon>
        <taxon>Metazoa</taxon>
        <taxon>Ecdysozoa</taxon>
        <taxon>Arthropoda</taxon>
        <taxon>Chelicerata</taxon>
        <taxon>Arachnida</taxon>
        <taxon>Araneae</taxon>
        <taxon>Araneomorphae</taxon>
        <taxon>Entelegynae</taxon>
        <taxon>Araneoidea</taxon>
        <taxon>Araneidae</taxon>
        <taxon>Caerostris</taxon>
    </lineage>
</organism>
<evidence type="ECO:0000313" key="1">
    <source>
        <dbReference type="EMBL" id="GIY45477.1"/>
    </source>
</evidence>
<dbReference type="Proteomes" id="UP001054945">
    <property type="component" value="Unassembled WGS sequence"/>
</dbReference>
<sequence length="181" mass="19718">MSNMKTKCGCGFPLPPNCMEILSDTKGKRNALGRKTASALKLVGIPENCRMRSVVGSDLFRRPTTTVPRSSSNVHPVDEASTTEMSNLKAKCGCGFPLPLTAWKSFPATKGKKYVRTFEQFGKMMRISSHLADFRNNHSSLSSYAGIAIPGTNDNKRKMGMAIAWLSVEAIFLLGLCKPVA</sequence>
<name>A0AAV4TL16_CAEEX</name>
<dbReference type="AlphaFoldDB" id="A0AAV4TL16"/>
<comment type="caution">
    <text evidence="1">The sequence shown here is derived from an EMBL/GenBank/DDBJ whole genome shotgun (WGS) entry which is preliminary data.</text>
</comment>
<dbReference type="EMBL" id="BPLR01011275">
    <property type="protein sequence ID" value="GIY45477.1"/>
    <property type="molecule type" value="Genomic_DNA"/>
</dbReference>
<evidence type="ECO:0000313" key="2">
    <source>
        <dbReference type="Proteomes" id="UP001054945"/>
    </source>
</evidence>
<keyword evidence="2" id="KW-1185">Reference proteome</keyword>
<reference evidence="1 2" key="1">
    <citation type="submission" date="2021-06" db="EMBL/GenBank/DDBJ databases">
        <title>Caerostris extrusa draft genome.</title>
        <authorList>
            <person name="Kono N."/>
            <person name="Arakawa K."/>
        </authorList>
    </citation>
    <scope>NUCLEOTIDE SEQUENCE [LARGE SCALE GENOMIC DNA]</scope>
</reference>
<accession>A0AAV4TL16</accession>
<gene>
    <name evidence="1" type="ORF">CEXT_28451</name>
</gene>